<feature type="region of interest" description="Disordered" evidence="4">
    <location>
        <begin position="1"/>
        <end position="174"/>
    </location>
</feature>
<proteinExistence type="inferred from homology"/>
<dbReference type="Pfam" id="PF00106">
    <property type="entry name" value="adh_short"/>
    <property type="match status" value="1"/>
</dbReference>
<dbReference type="Proteomes" id="UP001213000">
    <property type="component" value="Unassembled WGS sequence"/>
</dbReference>
<evidence type="ECO:0000256" key="4">
    <source>
        <dbReference type="SAM" id="MobiDB-lite"/>
    </source>
</evidence>
<dbReference type="CDD" id="cd05233">
    <property type="entry name" value="SDR_c"/>
    <property type="match status" value="1"/>
</dbReference>
<gene>
    <name evidence="5" type="ORF">NP233_g804</name>
</gene>
<protein>
    <submittedName>
        <fullName evidence="5">Uncharacterized protein</fullName>
    </submittedName>
</protein>
<dbReference type="AlphaFoldDB" id="A0AAD5Z008"/>
<evidence type="ECO:0000313" key="5">
    <source>
        <dbReference type="EMBL" id="KAJ3575863.1"/>
    </source>
</evidence>
<evidence type="ECO:0000256" key="3">
    <source>
        <dbReference type="ARBA" id="ARBA00023002"/>
    </source>
</evidence>
<dbReference type="EMBL" id="JANIEX010000025">
    <property type="protein sequence ID" value="KAJ3575863.1"/>
    <property type="molecule type" value="Genomic_DNA"/>
</dbReference>
<keyword evidence="3" id="KW-0560">Oxidoreductase</keyword>
<feature type="compositionally biased region" description="Polar residues" evidence="4">
    <location>
        <begin position="50"/>
        <end position="76"/>
    </location>
</feature>
<sequence length="559" mass="59790">MITSTTNGHGGTHTTYTVNSTSGSTTQQTTTTETADFTDEVPPAYGYGGSRSQTFTNGSRGNVFNGATFTYTNGSGARSRVTVSSPGGGPQGEGSSNTIFISVPGAPNKSASSPPGGEPQSKNSSKARDQDMKKTAGDSDSKTKEPIGKTASDNGGEAKEPLEASTECGSTKSQSGQAELPQIFFLFRLNCVVHRMERKKRNAIAIRYTWSLRALAQNVLESLELSMIDGGGGGDGGDSGVNLKWWSRNASPLRSTFGNPSYTVNNMSVADELHPVLHAGRVAVITGAASGIGRAAAKELAKLGLKIAIADIDEVKLNAIGQELVEAIGATNVLIVPTDVSQLHQVMALKERVYDTWGEVAVLMNNAGIGAKGTSWEGTDNWHKVFNVNLFGVVNVQHAFVPSMIHQENQAMIINTGSKQGITNPPGNAAYNASKAAVKILTENLSHELRERPEINVTAHLFVPGWTWTGLTGDDGVKSKPPGAWTAEETVLYMLDKVREGEFYVLVPDNETKREVDQLRIMWGAGDVAEGRPALSRWHKDYKPLFEEFMRDGLAALDD</sequence>
<dbReference type="InterPro" id="IPR036291">
    <property type="entry name" value="NAD(P)-bd_dom_sf"/>
</dbReference>
<name>A0AAD5Z008_9AGAR</name>
<evidence type="ECO:0000256" key="1">
    <source>
        <dbReference type="ARBA" id="ARBA00006484"/>
    </source>
</evidence>
<evidence type="ECO:0000256" key="2">
    <source>
        <dbReference type="ARBA" id="ARBA00022857"/>
    </source>
</evidence>
<dbReference type="InterPro" id="IPR020904">
    <property type="entry name" value="Sc_DH/Rdtase_CS"/>
</dbReference>
<accession>A0AAD5Z008</accession>
<comment type="caution">
    <text evidence="5">The sequence shown here is derived from an EMBL/GenBank/DDBJ whole genome shotgun (WGS) entry which is preliminary data.</text>
</comment>
<dbReference type="GO" id="GO:0016616">
    <property type="term" value="F:oxidoreductase activity, acting on the CH-OH group of donors, NAD or NADP as acceptor"/>
    <property type="evidence" value="ECO:0007669"/>
    <property type="project" value="UniProtKB-ARBA"/>
</dbReference>
<dbReference type="PROSITE" id="PS00061">
    <property type="entry name" value="ADH_SHORT"/>
    <property type="match status" value="1"/>
</dbReference>
<keyword evidence="2" id="KW-0521">NADP</keyword>
<feature type="compositionally biased region" description="Low complexity" evidence="4">
    <location>
        <begin position="1"/>
        <end position="34"/>
    </location>
</feature>
<dbReference type="PANTHER" id="PTHR43008">
    <property type="entry name" value="BENZIL REDUCTASE"/>
    <property type="match status" value="1"/>
</dbReference>
<dbReference type="PANTHER" id="PTHR43008:SF7">
    <property type="entry name" value="SHORT CHAIN DEHYDROGENASE_REDUCTASE (AFU_ORTHOLOGUE AFUA_2G00830)"/>
    <property type="match status" value="1"/>
</dbReference>
<comment type="similarity">
    <text evidence="1">Belongs to the short-chain dehydrogenases/reductases (SDR) family.</text>
</comment>
<organism evidence="5 6">
    <name type="scientific">Leucocoprinus birnbaumii</name>
    <dbReference type="NCBI Taxonomy" id="56174"/>
    <lineage>
        <taxon>Eukaryota</taxon>
        <taxon>Fungi</taxon>
        <taxon>Dikarya</taxon>
        <taxon>Basidiomycota</taxon>
        <taxon>Agaricomycotina</taxon>
        <taxon>Agaricomycetes</taxon>
        <taxon>Agaricomycetidae</taxon>
        <taxon>Agaricales</taxon>
        <taxon>Agaricineae</taxon>
        <taxon>Agaricaceae</taxon>
        <taxon>Leucocoprinus</taxon>
    </lineage>
</organism>
<dbReference type="SUPFAM" id="SSF51735">
    <property type="entry name" value="NAD(P)-binding Rossmann-fold domains"/>
    <property type="match status" value="1"/>
</dbReference>
<dbReference type="Gene3D" id="3.40.50.720">
    <property type="entry name" value="NAD(P)-binding Rossmann-like Domain"/>
    <property type="match status" value="1"/>
</dbReference>
<feature type="compositionally biased region" description="Basic and acidic residues" evidence="4">
    <location>
        <begin position="126"/>
        <end position="147"/>
    </location>
</feature>
<reference evidence="5" key="1">
    <citation type="submission" date="2022-07" db="EMBL/GenBank/DDBJ databases">
        <title>Genome Sequence of Leucocoprinus birnbaumii.</title>
        <authorList>
            <person name="Buettner E."/>
        </authorList>
    </citation>
    <scope>NUCLEOTIDE SEQUENCE</scope>
    <source>
        <strain evidence="5">VT141</strain>
    </source>
</reference>
<dbReference type="PRINTS" id="PR00080">
    <property type="entry name" value="SDRFAMILY"/>
</dbReference>
<dbReference type="PRINTS" id="PR00081">
    <property type="entry name" value="GDHRDH"/>
</dbReference>
<dbReference type="InterPro" id="IPR002347">
    <property type="entry name" value="SDR_fam"/>
</dbReference>
<keyword evidence="6" id="KW-1185">Reference proteome</keyword>
<evidence type="ECO:0000313" key="6">
    <source>
        <dbReference type="Proteomes" id="UP001213000"/>
    </source>
</evidence>
<dbReference type="GO" id="GO:0050664">
    <property type="term" value="F:oxidoreductase activity, acting on NAD(P)H, oxygen as acceptor"/>
    <property type="evidence" value="ECO:0007669"/>
    <property type="project" value="TreeGrafter"/>
</dbReference>